<dbReference type="InParanoid" id="A0A194RGT4"/>
<evidence type="ECO:0000256" key="5">
    <source>
        <dbReference type="ARBA" id="ARBA00039767"/>
    </source>
</evidence>
<evidence type="ECO:0000313" key="7">
    <source>
        <dbReference type="EMBL" id="KPJ16797.1"/>
    </source>
</evidence>
<evidence type="ECO:0000256" key="4">
    <source>
        <dbReference type="ARBA" id="ARBA00022801"/>
    </source>
</evidence>
<dbReference type="InterPro" id="IPR050891">
    <property type="entry name" value="TatD-type_Hydrolase"/>
</dbReference>
<organism evidence="7 8">
    <name type="scientific">Papilio machaon</name>
    <name type="common">Old World swallowtail butterfly</name>
    <dbReference type="NCBI Taxonomy" id="76193"/>
    <lineage>
        <taxon>Eukaryota</taxon>
        <taxon>Metazoa</taxon>
        <taxon>Ecdysozoa</taxon>
        <taxon>Arthropoda</taxon>
        <taxon>Hexapoda</taxon>
        <taxon>Insecta</taxon>
        <taxon>Pterygota</taxon>
        <taxon>Neoptera</taxon>
        <taxon>Endopterygota</taxon>
        <taxon>Lepidoptera</taxon>
        <taxon>Glossata</taxon>
        <taxon>Ditrysia</taxon>
        <taxon>Papilionoidea</taxon>
        <taxon>Papilionidae</taxon>
        <taxon>Papilioninae</taxon>
        <taxon>Papilio</taxon>
    </lineage>
</organism>
<evidence type="ECO:0000256" key="1">
    <source>
        <dbReference type="ARBA" id="ARBA00009275"/>
    </source>
</evidence>
<dbReference type="STRING" id="76193.A0A194RGT4"/>
<dbReference type="SUPFAM" id="SSF51556">
    <property type="entry name" value="Metallo-dependent hydrolases"/>
    <property type="match status" value="1"/>
</dbReference>
<dbReference type="EMBL" id="KQ460205">
    <property type="protein sequence ID" value="KPJ16797.1"/>
    <property type="molecule type" value="Genomic_DNA"/>
</dbReference>
<accession>A0A194RGT4</accession>
<reference evidence="7 8" key="1">
    <citation type="journal article" date="2015" name="Nat. Commun.">
        <title>Outbred genome sequencing and CRISPR/Cas9 gene editing in butterflies.</title>
        <authorList>
            <person name="Li X."/>
            <person name="Fan D."/>
            <person name="Zhang W."/>
            <person name="Liu G."/>
            <person name="Zhang L."/>
            <person name="Zhao L."/>
            <person name="Fang X."/>
            <person name="Chen L."/>
            <person name="Dong Y."/>
            <person name="Chen Y."/>
            <person name="Ding Y."/>
            <person name="Zhao R."/>
            <person name="Feng M."/>
            <person name="Zhu Y."/>
            <person name="Feng Y."/>
            <person name="Jiang X."/>
            <person name="Zhu D."/>
            <person name="Xiang H."/>
            <person name="Feng X."/>
            <person name="Li S."/>
            <person name="Wang J."/>
            <person name="Zhang G."/>
            <person name="Kronforst M.R."/>
            <person name="Wang W."/>
        </authorList>
    </citation>
    <scope>NUCLEOTIDE SEQUENCE [LARGE SCALE GENOMIC DNA]</scope>
    <source>
        <strain evidence="7">Ya'a_city_454_Pm</strain>
        <tissue evidence="7">Whole body</tissue>
    </source>
</reference>
<evidence type="ECO:0000256" key="2">
    <source>
        <dbReference type="ARBA" id="ARBA00022722"/>
    </source>
</evidence>
<evidence type="ECO:0000313" key="8">
    <source>
        <dbReference type="Proteomes" id="UP000053240"/>
    </source>
</evidence>
<dbReference type="GO" id="GO:0046872">
    <property type="term" value="F:metal ion binding"/>
    <property type="evidence" value="ECO:0007669"/>
    <property type="project" value="UniProtKB-KW"/>
</dbReference>
<protein>
    <recommendedName>
        <fullName evidence="5">Deoxyribonuclease TATDN1</fullName>
    </recommendedName>
</protein>
<dbReference type="GO" id="GO:0008310">
    <property type="term" value="F:single-stranded DNA 3'-5' DNA exonuclease activity"/>
    <property type="evidence" value="ECO:0007669"/>
    <property type="project" value="TreeGrafter"/>
</dbReference>
<dbReference type="Proteomes" id="UP000053240">
    <property type="component" value="Unassembled WGS sequence"/>
</dbReference>
<gene>
    <name evidence="7" type="ORF">RR48_13653</name>
</gene>
<dbReference type="PANTHER" id="PTHR10060:SF15">
    <property type="entry name" value="DEOXYRIBONUCLEASE TATDN1"/>
    <property type="match status" value="1"/>
</dbReference>
<proteinExistence type="inferred from homology"/>
<dbReference type="Gene3D" id="3.20.20.140">
    <property type="entry name" value="Metal-dependent hydrolases"/>
    <property type="match status" value="1"/>
</dbReference>
<comment type="similarity">
    <text evidence="1">Belongs to the metallo-dependent hydrolases superfamily. TatD-type hydrolase family.</text>
</comment>
<keyword evidence="2" id="KW-0540">Nuclease</keyword>
<dbReference type="AlphaFoldDB" id="A0A194RGT4"/>
<keyword evidence="8" id="KW-1185">Reference proteome</keyword>
<dbReference type="PANTHER" id="PTHR10060">
    <property type="entry name" value="TATD FAMILY DEOXYRIBONUCLEASE"/>
    <property type="match status" value="1"/>
</dbReference>
<dbReference type="GO" id="GO:0005829">
    <property type="term" value="C:cytosol"/>
    <property type="evidence" value="ECO:0007669"/>
    <property type="project" value="TreeGrafter"/>
</dbReference>
<sequence>MTSEETQIPEELKGCYENLIVIDIGANLTNKKYGRDLDSVIQRAKDAGVQKIMVTGTSVRNSKEALRLTRLYPGTIYSTAGRIQNGPALLVQNYNHTEDRRKVDGYHVMSSAKDNVNETCAGEELRSPSLPSPQLITSAVT</sequence>
<keyword evidence="4" id="KW-0378">Hydrolase</keyword>
<comment type="function">
    <text evidence="6">Deoxyribonuclease which catalyzes (in vitro) the decatenation of kinetoplast DNA, which are circular DNA catenated to each other, producing linear DNA molecules. Plays an important role in chromosomal segregation and cell cycle progression during eye development probably via its DNA decatenation activity.</text>
</comment>
<dbReference type="Pfam" id="PF01026">
    <property type="entry name" value="TatD_DNase"/>
    <property type="match status" value="1"/>
</dbReference>
<dbReference type="InterPro" id="IPR001130">
    <property type="entry name" value="TatD-like"/>
</dbReference>
<keyword evidence="3" id="KW-0479">Metal-binding</keyword>
<dbReference type="InterPro" id="IPR032466">
    <property type="entry name" value="Metal_Hydrolase"/>
</dbReference>
<evidence type="ECO:0000256" key="3">
    <source>
        <dbReference type="ARBA" id="ARBA00022723"/>
    </source>
</evidence>
<evidence type="ECO:0000256" key="6">
    <source>
        <dbReference type="ARBA" id="ARBA00045223"/>
    </source>
</evidence>
<name>A0A194RGT4_PAPMA</name>